<evidence type="ECO:0000313" key="3">
    <source>
        <dbReference type="EMBL" id="CAD8206273.1"/>
    </source>
</evidence>
<keyword evidence="1" id="KW-0472">Membrane</keyword>
<dbReference type="Proteomes" id="UP000683925">
    <property type="component" value="Unassembled WGS sequence"/>
</dbReference>
<keyword evidence="1" id="KW-0812">Transmembrane</keyword>
<protein>
    <recommendedName>
        <fullName evidence="5">Transmembrane protein</fullName>
    </recommendedName>
</protein>
<evidence type="ECO:0000256" key="1">
    <source>
        <dbReference type="SAM" id="Phobius"/>
    </source>
</evidence>
<keyword evidence="4" id="KW-1185">Reference proteome</keyword>
<reference evidence="3" key="1">
    <citation type="submission" date="2021-01" db="EMBL/GenBank/DDBJ databases">
        <authorList>
            <consortium name="Genoscope - CEA"/>
            <person name="William W."/>
        </authorList>
    </citation>
    <scope>NUCLEOTIDE SEQUENCE</scope>
</reference>
<dbReference type="AlphaFoldDB" id="A0A8S1XXP3"/>
<evidence type="ECO:0008006" key="5">
    <source>
        <dbReference type="Google" id="ProtNLM"/>
    </source>
</evidence>
<dbReference type="OrthoDB" id="297348at2759"/>
<proteinExistence type="predicted"/>
<accession>A0A8S1XXP3</accession>
<keyword evidence="2" id="KW-0732">Signal</keyword>
<evidence type="ECO:0000313" key="4">
    <source>
        <dbReference type="Proteomes" id="UP000683925"/>
    </source>
</evidence>
<feature type="transmembrane region" description="Helical" evidence="1">
    <location>
        <begin position="427"/>
        <end position="450"/>
    </location>
</feature>
<evidence type="ECO:0000256" key="2">
    <source>
        <dbReference type="SAM" id="SignalP"/>
    </source>
</evidence>
<keyword evidence="1" id="KW-1133">Transmembrane helix</keyword>
<dbReference type="EMBL" id="CAJJDP010000138">
    <property type="protein sequence ID" value="CAD8206273.1"/>
    <property type="molecule type" value="Genomic_DNA"/>
</dbReference>
<name>A0A8S1XXP3_PAROT</name>
<gene>
    <name evidence="3" type="ORF">POCTA_138.1.T1370130</name>
</gene>
<dbReference type="OMA" id="RQTRYYS"/>
<comment type="caution">
    <text evidence="3">The sequence shown here is derived from an EMBL/GenBank/DDBJ whole genome shotgun (WGS) entry which is preliminary data.</text>
</comment>
<feature type="signal peptide" evidence="2">
    <location>
        <begin position="1"/>
        <end position="15"/>
    </location>
</feature>
<organism evidence="3 4">
    <name type="scientific">Paramecium octaurelia</name>
    <dbReference type="NCBI Taxonomy" id="43137"/>
    <lineage>
        <taxon>Eukaryota</taxon>
        <taxon>Sar</taxon>
        <taxon>Alveolata</taxon>
        <taxon>Ciliophora</taxon>
        <taxon>Intramacronucleata</taxon>
        <taxon>Oligohymenophorea</taxon>
        <taxon>Peniculida</taxon>
        <taxon>Parameciidae</taxon>
        <taxon>Paramecium</taxon>
    </lineage>
</organism>
<sequence length="516" mass="60111">MLSFIYILFPTLSIAIQSYFVKFGEVKTLFEAMDALDAQLIQIDDEHKIVTNAQYCYLSNRTLYTEGQTFALSTNEQGSEVVSEDSDLLIDMVILGENDIYGLTINNRLFHVSLNSKSTETYNLNFTNYQDSLPQLIGYSNNLIFAYSNYAYNLNFDHHKQQQQSDIQNWQSRQTRYYSEIVDSYLFSAIGSDGLDIYFVNQEYQSYNLNNQTIGLLAVDFRDFSISKVNDSYYILYILCKINGVIVIDLTISNIEISSKLLLKNVGPKNDGIALTINNGGSVFVAYKTKNQYYVIQFTIEINSRKWGSVNRFNISNKILDIDVNEVFIVVQGFHTHFLIYYLDKQNAIPFQLTSVKQFVLADSNIYGTTSKYLFLFQPKIQPFQIKCFIDTDSKQFERKYKLLYRTNQGWKQREFKVRFNQSSQFISIQLLFFILLMIVILILLCVAYHQCQNQREKLKESQQLEQKIKSLPQNRASKLLMPHTFRATNTNVETRINTNNYQDENTMLDRDMKIS</sequence>
<feature type="chain" id="PRO_5035772604" description="Transmembrane protein" evidence="2">
    <location>
        <begin position="16"/>
        <end position="516"/>
    </location>
</feature>